<dbReference type="OMA" id="CIYEAPQ"/>
<dbReference type="OrthoDB" id="724026at2759"/>
<dbReference type="EMBL" id="KQ090218">
    <property type="protein sequence ID" value="KMS99454.1"/>
    <property type="molecule type" value="Genomic_DNA"/>
</dbReference>
<dbReference type="AlphaFoldDB" id="A0A0J8BDM0"/>
<protein>
    <submittedName>
        <fullName evidence="1">Uncharacterized protein</fullName>
    </submittedName>
</protein>
<proteinExistence type="predicted"/>
<organism evidence="1 2">
    <name type="scientific">Beta vulgaris subsp. vulgaris</name>
    <name type="common">Beet</name>
    <dbReference type="NCBI Taxonomy" id="3555"/>
    <lineage>
        <taxon>Eukaryota</taxon>
        <taxon>Viridiplantae</taxon>
        <taxon>Streptophyta</taxon>
        <taxon>Embryophyta</taxon>
        <taxon>Tracheophyta</taxon>
        <taxon>Spermatophyta</taxon>
        <taxon>Magnoliopsida</taxon>
        <taxon>eudicotyledons</taxon>
        <taxon>Gunneridae</taxon>
        <taxon>Pentapetalae</taxon>
        <taxon>Caryophyllales</taxon>
        <taxon>Chenopodiaceae</taxon>
        <taxon>Betoideae</taxon>
        <taxon>Beta</taxon>
    </lineage>
</organism>
<evidence type="ECO:0000313" key="1">
    <source>
        <dbReference type="EMBL" id="KMS99454.1"/>
    </source>
</evidence>
<dbReference type="PANTHER" id="PTHR31439">
    <property type="entry name" value="EXPRESSED PROTEIN"/>
    <property type="match status" value="1"/>
</dbReference>
<evidence type="ECO:0000313" key="2">
    <source>
        <dbReference type="Proteomes" id="UP000035740"/>
    </source>
</evidence>
<dbReference type="Gramene" id="KMS99454">
    <property type="protein sequence ID" value="KMS99454"/>
    <property type="gene ID" value="BVRB_2g044530"/>
</dbReference>
<keyword evidence="2" id="KW-1185">Reference proteome</keyword>
<sequence>MDSRSCRSTDIWEWIQKLPPITQWKKDSMSTCICASNSSLATLSLNITKNISAQSLSFAIFANFSLPVSLWISKPIYVSSSSSSTLGNEKTTYNLILNFIQDVLKYGPSKQIQPIKIPNINPPSYLKDIFNVSFLTLVFLVCIYEAPTDLRFNCLLALKDGLSTSQSREASKLLMRLLGSSNIEEQWMRCLNLAITNWKMELKAANRILKGPSPLFSHAFSTSGLWKVQLYCPIITMEIENTSGSADERLAFSLNYHHLEGVIQLNYKAIVKEKWIEVMVNIDNIRLDVIRLVSEKILNDRGAGTAEKHFPSRISLQLTPAPETDILSVSVSKSSENPKRQIEIEKTVEGSFEPPNKVGVQVSAGETTTTTFKPWKFEETVKGDSGGLNWFLHDSSDGREVFSSKPSPLTFFQPKAWFRHRYSSAYRPFTRQGGIIFAGDQYGETVCWKVHKSAIGNRSLDWDLSGCIGLTYWPNKYRTFYNETRRAQFTETLQLTL</sequence>
<dbReference type="eggNOG" id="ENOG502QT2Y">
    <property type="taxonomic scope" value="Eukaryota"/>
</dbReference>
<name>A0A0J8BDM0_BETVV</name>
<accession>A0A0J8BDM0</accession>
<reference evidence="1 2" key="1">
    <citation type="journal article" date="2014" name="Nature">
        <title>The genome of the recently domesticated crop plant sugar beet (Beta vulgaris).</title>
        <authorList>
            <person name="Dohm J.C."/>
            <person name="Minoche A.E."/>
            <person name="Holtgrawe D."/>
            <person name="Capella-Gutierrez S."/>
            <person name="Zakrzewski F."/>
            <person name="Tafer H."/>
            <person name="Rupp O."/>
            <person name="Sorensen T.R."/>
            <person name="Stracke R."/>
            <person name="Reinhardt R."/>
            <person name="Goesmann A."/>
            <person name="Kraft T."/>
            <person name="Schulz B."/>
            <person name="Stadler P.F."/>
            <person name="Schmidt T."/>
            <person name="Gabaldon T."/>
            <person name="Lehrach H."/>
            <person name="Weisshaar B."/>
            <person name="Himmelbauer H."/>
        </authorList>
    </citation>
    <scope>NUCLEOTIDE SEQUENCE [LARGE SCALE GENOMIC DNA]</scope>
    <source>
        <tissue evidence="1">Taproot</tissue>
    </source>
</reference>
<dbReference type="Proteomes" id="UP000035740">
    <property type="component" value="Unassembled WGS sequence"/>
</dbReference>
<dbReference type="PANTHER" id="PTHR31439:SF4">
    <property type="entry name" value="NEURONAL PAS DOMAIN PROTEIN"/>
    <property type="match status" value="1"/>
</dbReference>
<gene>
    <name evidence="1" type="ORF">BVRB_2g044530</name>
</gene>